<proteinExistence type="predicted"/>
<protein>
    <submittedName>
        <fullName evidence="1">Unannotated protein</fullName>
    </submittedName>
</protein>
<gene>
    <name evidence="1" type="ORF">UFOPK3026_00609</name>
</gene>
<dbReference type="InterPro" id="IPR035069">
    <property type="entry name" value="TTHA1013/TTHA0281-like"/>
</dbReference>
<name>A0A6J6Y000_9ZZZZ</name>
<dbReference type="AlphaFoldDB" id="A0A6J6Y000"/>
<reference evidence="1" key="1">
    <citation type="submission" date="2020-05" db="EMBL/GenBank/DDBJ databases">
        <authorList>
            <person name="Chiriac C."/>
            <person name="Salcher M."/>
            <person name="Ghai R."/>
            <person name="Kavagutti S V."/>
        </authorList>
    </citation>
    <scope>NUCLEOTIDE SEQUENCE</scope>
</reference>
<organism evidence="1">
    <name type="scientific">freshwater metagenome</name>
    <dbReference type="NCBI Taxonomy" id="449393"/>
    <lineage>
        <taxon>unclassified sequences</taxon>
        <taxon>metagenomes</taxon>
        <taxon>ecological metagenomes</taxon>
    </lineage>
</organism>
<dbReference type="Gene3D" id="3.30.160.250">
    <property type="match status" value="1"/>
</dbReference>
<evidence type="ECO:0000313" key="1">
    <source>
        <dbReference type="EMBL" id="CAB4802079.1"/>
    </source>
</evidence>
<dbReference type="SUPFAM" id="SSF143100">
    <property type="entry name" value="TTHA1013/TTHA0281-like"/>
    <property type="match status" value="1"/>
</dbReference>
<sequence length="76" mass="8154">MSTDARNQVELTAVLWAASEGGFTALNPETGTVSEGETESDALANLTEATELFLEEFPLPDRQMPVITTIRIADVA</sequence>
<dbReference type="EMBL" id="CAFAAP010000075">
    <property type="protein sequence ID" value="CAB4802079.1"/>
    <property type="molecule type" value="Genomic_DNA"/>
</dbReference>
<accession>A0A6J6Y000</accession>